<organism evidence="2 3">
    <name type="scientific">Qipengyuania marisflavi</name>
    <dbReference type="NCBI Taxonomy" id="2486356"/>
    <lineage>
        <taxon>Bacteria</taxon>
        <taxon>Pseudomonadati</taxon>
        <taxon>Pseudomonadota</taxon>
        <taxon>Alphaproteobacteria</taxon>
        <taxon>Sphingomonadales</taxon>
        <taxon>Erythrobacteraceae</taxon>
        <taxon>Qipengyuania</taxon>
    </lineage>
</organism>
<dbReference type="EMBL" id="VCAO01000012">
    <property type="protein sequence ID" value="TMM45343.1"/>
    <property type="molecule type" value="Genomic_DNA"/>
</dbReference>
<feature type="transmembrane region" description="Helical" evidence="1">
    <location>
        <begin position="125"/>
        <end position="144"/>
    </location>
</feature>
<protein>
    <submittedName>
        <fullName evidence="2">Uncharacterized protein</fullName>
    </submittedName>
</protein>
<dbReference type="OrthoDB" id="7605535at2"/>
<feature type="transmembrane region" description="Helical" evidence="1">
    <location>
        <begin position="95"/>
        <end position="113"/>
    </location>
</feature>
<keyword evidence="3" id="KW-1185">Reference proteome</keyword>
<dbReference type="RefSeq" id="WP_138619475.1">
    <property type="nucleotide sequence ID" value="NZ_VCAO01000012.1"/>
</dbReference>
<evidence type="ECO:0000313" key="2">
    <source>
        <dbReference type="EMBL" id="TMM45343.1"/>
    </source>
</evidence>
<dbReference type="Proteomes" id="UP000309668">
    <property type="component" value="Unassembled WGS sequence"/>
</dbReference>
<proteinExistence type="predicted"/>
<gene>
    <name evidence="2" type="ORF">FEV51_12775</name>
</gene>
<feature type="transmembrane region" description="Helical" evidence="1">
    <location>
        <begin position="40"/>
        <end position="61"/>
    </location>
</feature>
<evidence type="ECO:0000313" key="3">
    <source>
        <dbReference type="Proteomes" id="UP000309668"/>
    </source>
</evidence>
<dbReference type="AlphaFoldDB" id="A0A5S3NYV2"/>
<keyword evidence="1" id="KW-1133">Transmembrane helix</keyword>
<evidence type="ECO:0000256" key="1">
    <source>
        <dbReference type="SAM" id="Phobius"/>
    </source>
</evidence>
<reference evidence="2 3" key="1">
    <citation type="submission" date="2019-05" db="EMBL/GenBank/DDBJ databases">
        <title>Erythrobacter marisflavi sp. nov., isolated from isolated from water of an estuary environment.</title>
        <authorList>
            <person name="Yoon J.-H."/>
        </authorList>
    </citation>
    <scope>NUCLEOTIDE SEQUENCE [LARGE SCALE GENOMIC DNA]</scope>
    <source>
        <strain evidence="2 3">KEM-5</strain>
    </source>
</reference>
<comment type="caution">
    <text evidence="2">The sequence shown here is derived from an EMBL/GenBank/DDBJ whole genome shotgun (WGS) entry which is preliminary data.</text>
</comment>
<keyword evidence="1" id="KW-0472">Membrane</keyword>
<name>A0A5S3NYV2_9SPHN</name>
<accession>A0A5S3NYV2</accession>
<keyword evidence="1" id="KW-0812">Transmembrane</keyword>
<sequence length="172" mass="18716">MKIYRAGSLFVLLAVLLCVTIVAPEPLAGNKFLDGFVSHEIMAFLIVILTITFASVANIHLSVSRLQGSIRSAKARVELDKSFATPLRSETRSSAYLLFWAFCLCAVALLVKGQFPENDYVKSSVHSIAIVVVVTNAIVLYDIYKTVFALVAQPEISDGETQDYSDESPPAG</sequence>